<dbReference type="Proteomes" id="UP001303407">
    <property type="component" value="Chromosome"/>
</dbReference>
<organism evidence="1 2">
    <name type="scientific">Thalassobellus suaedae</name>
    <dbReference type="NCBI Taxonomy" id="3074124"/>
    <lineage>
        <taxon>Bacteria</taxon>
        <taxon>Pseudomonadati</taxon>
        <taxon>Bacteroidota</taxon>
        <taxon>Flavobacteriia</taxon>
        <taxon>Flavobacteriales</taxon>
        <taxon>Flavobacteriaceae</taxon>
        <taxon>Thalassobellus</taxon>
    </lineage>
</organism>
<evidence type="ECO:0000313" key="2">
    <source>
        <dbReference type="Proteomes" id="UP001303407"/>
    </source>
</evidence>
<sequence length="127" mass="15426">MVYEELNRQNKIEKELNHEIIRKFARYNQGDLPVIYFNRTFGAIFLMKEEPAKTILYFERMNYLFSNEKFIEIEFLGHVFGFPITKFTENEFKDYLNHSIKLKRDYFNSYVLINKMTDIDITLSILN</sequence>
<protein>
    <submittedName>
        <fullName evidence="1">Uncharacterized protein</fullName>
    </submittedName>
</protein>
<dbReference type="RefSeq" id="WP_415861993.1">
    <property type="nucleotide sequence ID" value="NZ_CP134536.1"/>
</dbReference>
<evidence type="ECO:0000313" key="1">
    <source>
        <dbReference type="EMBL" id="WNH12014.1"/>
    </source>
</evidence>
<dbReference type="EMBL" id="CP134536">
    <property type="protein sequence ID" value="WNH12014.1"/>
    <property type="molecule type" value="Genomic_DNA"/>
</dbReference>
<keyword evidence="2" id="KW-1185">Reference proteome</keyword>
<reference evidence="1 2" key="1">
    <citation type="submission" date="2023-09" db="EMBL/GenBank/DDBJ databases">
        <title>Thalassobella suaedae gen. nov., sp. nov., a marine bacterium of the family Flavobacteriaceae isolated from a halophyte Suaeda japonica.</title>
        <authorList>
            <person name="Lee S.Y."/>
            <person name="Hwang C.Y."/>
        </authorList>
    </citation>
    <scope>NUCLEOTIDE SEQUENCE [LARGE SCALE GENOMIC DNA]</scope>
    <source>
        <strain evidence="1 2">HL-DH10</strain>
    </source>
</reference>
<name>A0ABY9Y2E6_9FLAO</name>
<gene>
    <name evidence="1" type="ORF">RHP49_14070</name>
</gene>
<proteinExistence type="predicted"/>
<accession>A0ABY9Y2E6</accession>